<gene>
    <name evidence="1" type="ORF">EJB05_02774</name>
</gene>
<reference evidence="1 2" key="1">
    <citation type="journal article" date="2019" name="Sci. Rep.">
        <title>A high-quality genome of Eragrostis curvula grass provides insights into Poaceae evolution and supports new strategies to enhance forage quality.</title>
        <authorList>
            <person name="Carballo J."/>
            <person name="Santos B.A.C.M."/>
            <person name="Zappacosta D."/>
            <person name="Garbus I."/>
            <person name="Selva J.P."/>
            <person name="Gallo C.A."/>
            <person name="Diaz A."/>
            <person name="Albertini E."/>
            <person name="Caccamo M."/>
            <person name="Echenique V."/>
        </authorList>
    </citation>
    <scope>NUCLEOTIDE SEQUENCE [LARGE SCALE GENOMIC DNA]</scope>
    <source>
        <strain evidence="2">cv. Victoria</strain>
        <tissue evidence="1">Leaf</tissue>
    </source>
</reference>
<dbReference type="Gene3D" id="3.80.10.10">
    <property type="entry name" value="Ribonuclease Inhibitor"/>
    <property type="match status" value="3"/>
</dbReference>
<dbReference type="EMBL" id="RWGY01000002">
    <property type="protein sequence ID" value="TVU51351.1"/>
    <property type="molecule type" value="Genomic_DNA"/>
</dbReference>
<dbReference type="Proteomes" id="UP000324897">
    <property type="component" value="Chromosome 6"/>
</dbReference>
<dbReference type="AlphaFoldDB" id="A0A5J9WTD5"/>
<dbReference type="OrthoDB" id="689698at2759"/>
<organism evidence="1 2">
    <name type="scientific">Eragrostis curvula</name>
    <name type="common">weeping love grass</name>
    <dbReference type="NCBI Taxonomy" id="38414"/>
    <lineage>
        <taxon>Eukaryota</taxon>
        <taxon>Viridiplantae</taxon>
        <taxon>Streptophyta</taxon>
        <taxon>Embryophyta</taxon>
        <taxon>Tracheophyta</taxon>
        <taxon>Spermatophyta</taxon>
        <taxon>Magnoliopsida</taxon>
        <taxon>Liliopsida</taxon>
        <taxon>Poales</taxon>
        <taxon>Poaceae</taxon>
        <taxon>PACMAD clade</taxon>
        <taxon>Chloridoideae</taxon>
        <taxon>Eragrostideae</taxon>
        <taxon>Eragrostidinae</taxon>
        <taxon>Eragrostis</taxon>
    </lineage>
</organism>
<evidence type="ECO:0000313" key="1">
    <source>
        <dbReference type="EMBL" id="TVU51351.1"/>
    </source>
</evidence>
<accession>A0A5J9WTD5</accession>
<dbReference type="Gramene" id="TVU51351">
    <property type="protein sequence ID" value="TVU51351"/>
    <property type="gene ID" value="EJB05_02774"/>
</dbReference>
<evidence type="ECO:0000313" key="2">
    <source>
        <dbReference type="Proteomes" id="UP000324897"/>
    </source>
</evidence>
<feature type="non-terminal residue" evidence="1">
    <location>
        <position position="1"/>
    </location>
</feature>
<protein>
    <submittedName>
        <fullName evidence="1">Uncharacterized protein</fullName>
    </submittedName>
</protein>
<dbReference type="PANTHER" id="PTHR36766:SF70">
    <property type="entry name" value="DISEASE RESISTANCE PROTEIN RGA4"/>
    <property type="match status" value="1"/>
</dbReference>
<sequence>MESYLPPSLHSLRVMECPELKKIPLLPTSLVYLKLREVGLTNLPRIGKLLSEDVDDQESCLTTIEVTKCSDLVSLDGSFFDQKQYLGGVRHLLINENPKLEIVCLPFKAMTTLETLIIERCPKMRMLGGEEDVILTSSVTGLSIGLCGDLGLPLLVSLQYTTNLSDLVLDGSDMVSLPSADVCSNLKSLRNLIIRGCDNLVSLGGLGSLPSLSDLNISGCCKLVEAARSSLTSDASGGEEEHQVAVLQLSSLFIDSPSLLFVQPLKSMCHTRILSIQDASGAEGLPERWLLQNCASLQFLNIYKAEFLPLSIRDLSSLQDLALYDGGKVQSLPDLPLSLRKLCIQPCHPDLEKKIRGYRCPEQDKISHIPQMQIAGSSNKSPDH</sequence>
<comment type="caution">
    <text evidence="1">The sequence shown here is derived from an EMBL/GenBank/DDBJ whole genome shotgun (WGS) entry which is preliminary data.</text>
</comment>
<proteinExistence type="predicted"/>
<dbReference type="PANTHER" id="PTHR36766">
    <property type="entry name" value="PLANT BROAD-SPECTRUM MILDEW RESISTANCE PROTEIN RPW8"/>
    <property type="match status" value="1"/>
</dbReference>
<dbReference type="InterPro" id="IPR032675">
    <property type="entry name" value="LRR_dom_sf"/>
</dbReference>
<name>A0A5J9WTD5_9POAL</name>
<dbReference type="SUPFAM" id="SSF52058">
    <property type="entry name" value="L domain-like"/>
    <property type="match status" value="1"/>
</dbReference>
<keyword evidence="2" id="KW-1185">Reference proteome</keyword>